<feature type="active site" evidence="2 3">
    <location>
        <position position="357"/>
    </location>
</feature>
<accession>A0AAX2SBA5</accession>
<dbReference type="EC" id="2.3.1.31" evidence="2"/>
<dbReference type="GO" id="GO:0009092">
    <property type="term" value="P:homoserine metabolic process"/>
    <property type="evidence" value="ECO:0007669"/>
    <property type="project" value="TreeGrafter"/>
</dbReference>
<keyword evidence="6" id="KW-1185">Reference proteome</keyword>
<organism evidence="5 6">
    <name type="scientific">Kocuria rhizophila</name>
    <dbReference type="NCBI Taxonomy" id="72000"/>
    <lineage>
        <taxon>Bacteria</taxon>
        <taxon>Bacillati</taxon>
        <taxon>Actinomycetota</taxon>
        <taxon>Actinomycetes</taxon>
        <taxon>Micrococcales</taxon>
        <taxon>Micrococcaceae</taxon>
        <taxon>Kocuria</taxon>
    </lineage>
</organism>
<dbReference type="PANTHER" id="PTHR32268">
    <property type="entry name" value="HOMOSERINE O-ACETYLTRANSFERASE"/>
    <property type="match status" value="1"/>
</dbReference>
<dbReference type="Gene3D" id="3.40.50.1820">
    <property type="entry name" value="alpha/beta hydrolase"/>
    <property type="match status" value="1"/>
</dbReference>
<evidence type="ECO:0000256" key="3">
    <source>
        <dbReference type="PIRSR" id="PIRSR000443-1"/>
    </source>
</evidence>
<dbReference type="InterPro" id="IPR008220">
    <property type="entry name" value="HAT_MetX-like"/>
</dbReference>
<evidence type="ECO:0000256" key="2">
    <source>
        <dbReference type="HAMAP-Rule" id="MF_00296"/>
    </source>
</evidence>
<keyword evidence="2" id="KW-0486">Methionine biosynthesis</keyword>
<evidence type="ECO:0000313" key="5">
    <source>
        <dbReference type="EMBL" id="TFI02197.1"/>
    </source>
</evidence>
<comment type="caution">
    <text evidence="5">The sequence shown here is derived from an EMBL/GenBank/DDBJ whole genome shotgun (WGS) entry which is preliminary data.</text>
</comment>
<comment type="subcellular location">
    <subcellularLocation>
        <location evidence="2">Cytoplasm</location>
    </subcellularLocation>
</comment>
<protein>
    <recommendedName>
        <fullName evidence="2">Homoserine O-acetyltransferase</fullName>
        <shortName evidence="2">HAT</shortName>
        <ecNumber evidence="2">2.3.1.31</ecNumber>
    </recommendedName>
    <alternativeName>
        <fullName evidence="2">Homoserine transacetylase</fullName>
        <shortName evidence="2">HTA</shortName>
    </alternativeName>
</protein>
<gene>
    <name evidence="2" type="primary">metXA</name>
    <name evidence="5" type="ORF">E4P33_03900</name>
</gene>
<evidence type="ECO:0000256" key="1">
    <source>
        <dbReference type="ARBA" id="ARBA00022679"/>
    </source>
</evidence>
<feature type="domain" description="AB hydrolase-1" evidence="4">
    <location>
        <begin position="93"/>
        <end position="393"/>
    </location>
</feature>
<dbReference type="HAMAP" id="MF_00296">
    <property type="entry name" value="MetX_acyltransf"/>
    <property type="match status" value="1"/>
</dbReference>
<dbReference type="Proteomes" id="UP000298017">
    <property type="component" value="Unassembled WGS sequence"/>
</dbReference>
<keyword evidence="2 5" id="KW-0012">Acyltransferase</keyword>
<comment type="similarity">
    <text evidence="2">Belongs to the AB hydrolase superfamily. MetX family.</text>
</comment>
<dbReference type="InterPro" id="IPR029058">
    <property type="entry name" value="AB_hydrolase_fold"/>
</dbReference>
<dbReference type="NCBIfam" id="TIGR01392">
    <property type="entry name" value="homoserO_Ac_trn"/>
    <property type="match status" value="1"/>
</dbReference>
<comment type="function">
    <text evidence="2">Transfers an acetyl group from acetyl-CoA to L-homoserine, forming acetyl-L-homoserine.</text>
</comment>
<dbReference type="RefSeq" id="WP_124108943.1">
    <property type="nucleotide sequence ID" value="NZ_CP097204.1"/>
</dbReference>
<keyword evidence="2" id="KW-0963">Cytoplasm</keyword>
<comment type="subunit">
    <text evidence="2">Homodimer.</text>
</comment>
<name>A0AAX2SBA5_KOCRH</name>
<dbReference type="AlphaFoldDB" id="A0AAX2SBA5"/>
<comment type="catalytic activity">
    <reaction evidence="2">
        <text>L-homoserine + acetyl-CoA = O-acetyl-L-homoserine + CoA</text>
        <dbReference type="Rhea" id="RHEA:13701"/>
        <dbReference type="ChEBI" id="CHEBI:57287"/>
        <dbReference type="ChEBI" id="CHEBI:57288"/>
        <dbReference type="ChEBI" id="CHEBI:57476"/>
        <dbReference type="ChEBI" id="CHEBI:57716"/>
        <dbReference type="EC" id="2.3.1.31"/>
    </reaction>
</comment>
<keyword evidence="1 2" id="KW-0808">Transferase</keyword>
<comment type="caution">
    <text evidence="2">Lacks conserved residue(s) required for the propagation of feature annotation.</text>
</comment>
<feature type="active site" evidence="2 3">
    <location>
        <position position="387"/>
    </location>
</feature>
<feature type="binding site" evidence="2">
    <location>
        <position position="240"/>
    </location>
    <ligand>
        <name>substrate</name>
    </ligand>
</feature>
<reference evidence="5 6" key="1">
    <citation type="submission" date="2019-03" db="EMBL/GenBank/DDBJ databases">
        <title>Genome Sequencing and Assembly of Various Microbes Isolated from Alder Root Nodule.</title>
        <authorList>
            <person name="Swanson E."/>
            <person name="Sevigny J.L."/>
            <person name="Pesce C."/>
            <person name="Davis I."/>
            <person name="Kleiner V."/>
            <person name="Tisa L."/>
        </authorList>
    </citation>
    <scope>NUCLEOTIDE SEQUENCE [LARGE SCALE GENOMIC DNA]</scope>
    <source>
        <strain evidence="5 6">4R-31</strain>
    </source>
</reference>
<dbReference type="PIRSF" id="PIRSF000443">
    <property type="entry name" value="Homoser_Ac_trans"/>
    <property type="match status" value="1"/>
</dbReference>
<feature type="binding site" evidence="2">
    <location>
        <position position="388"/>
    </location>
    <ligand>
        <name>substrate</name>
    </ligand>
</feature>
<dbReference type="EMBL" id="SPNK01000003">
    <property type="protein sequence ID" value="TFI02197.1"/>
    <property type="molecule type" value="Genomic_DNA"/>
</dbReference>
<dbReference type="GO" id="GO:0004414">
    <property type="term" value="F:homoserine O-acetyltransferase activity"/>
    <property type="evidence" value="ECO:0007669"/>
    <property type="project" value="UniProtKB-UniRule"/>
</dbReference>
<evidence type="ECO:0000259" key="4">
    <source>
        <dbReference type="Pfam" id="PF00561"/>
    </source>
</evidence>
<dbReference type="GeneID" id="93231419"/>
<proteinExistence type="inferred from homology"/>
<dbReference type="Pfam" id="PF00561">
    <property type="entry name" value="Abhydrolase_1"/>
    <property type="match status" value="1"/>
</dbReference>
<comment type="pathway">
    <text evidence="2">Amino-acid biosynthesis; L-methionine biosynthesis via de novo pathway; O-acetyl-L-homoserine from L-homoserine: step 1/1.</text>
</comment>
<sequence length="408" mass="43415">MTVVQTAPAVRRDGVVRAAEIGELTLESGFRLPDVRLAYETWGELAPDGSNAVLVEHALTGDSHAARGTAVGYGDTAPFDMAGHRVAADTGGWWDGLIGPGAAIDTTRWFVVCANILGGCHGSTGPASLAPDAAPWGSRFPRITVRDTVAAEARLADRLGIRRWRLVVGGSMGGARALEWAVCHPERVAACAVIAANARVSAEQLAWGRTQALAIRQDPHFRGGDYYGGPHPAEGLGLARRIAHITYRSAHELAARFGREAQDGSASGDDAGFADAIGPRGGWGAARPHRTVDRGRYRVESYLDHQALKLVARFDANAYLSVNETLMSHDVARGRGSLRQALARTRCEWLVAAVDSDRLFPPEESAELAAALPGEHEVHTITSPSGHDGFLLETPQVGRLLRATVLGD</sequence>
<dbReference type="SUPFAM" id="SSF53474">
    <property type="entry name" value="alpha/beta-Hydrolases"/>
    <property type="match status" value="1"/>
</dbReference>
<dbReference type="NCBIfam" id="NF001209">
    <property type="entry name" value="PRK00175.1"/>
    <property type="match status" value="1"/>
</dbReference>
<dbReference type="GO" id="GO:0009086">
    <property type="term" value="P:methionine biosynthetic process"/>
    <property type="evidence" value="ECO:0007669"/>
    <property type="project" value="UniProtKB-UniRule"/>
</dbReference>
<keyword evidence="2" id="KW-0028">Amino-acid biosynthesis</keyword>
<dbReference type="InterPro" id="IPR000073">
    <property type="entry name" value="AB_hydrolase_1"/>
</dbReference>
<dbReference type="GO" id="GO:0005737">
    <property type="term" value="C:cytoplasm"/>
    <property type="evidence" value="ECO:0007669"/>
    <property type="project" value="UniProtKB-SubCell"/>
</dbReference>
<dbReference type="PANTHER" id="PTHR32268:SF11">
    <property type="entry name" value="HOMOSERINE O-ACETYLTRANSFERASE"/>
    <property type="match status" value="1"/>
</dbReference>
<evidence type="ECO:0000313" key="6">
    <source>
        <dbReference type="Proteomes" id="UP000298017"/>
    </source>
</evidence>
<feature type="active site" description="Nucleophile" evidence="2 3">
    <location>
        <position position="171"/>
    </location>
</feature>